<dbReference type="SUPFAM" id="SSF57850">
    <property type="entry name" value="RING/U-box"/>
    <property type="match status" value="1"/>
</dbReference>
<dbReference type="CDD" id="cd16454">
    <property type="entry name" value="RING-H2_PA-TM-RING"/>
    <property type="match status" value="1"/>
</dbReference>
<keyword evidence="1" id="KW-0862">Zinc</keyword>
<keyword evidence="6" id="KW-1185">Reference proteome</keyword>
<dbReference type="InterPro" id="IPR013083">
    <property type="entry name" value="Znf_RING/FYVE/PHD"/>
</dbReference>
<evidence type="ECO:0000256" key="2">
    <source>
        <dbReference type="SAM" id="MobiDB-lite"/>
    </source>
</evidence>
<keyword evidence="3" id="KW-1133">Transmembrane helix</keyword>
<dbReference type="RefSeq" id="XP_070888895.1">
    <property type="nucleotide sequence ID" value="XM_071026953.1"/>
</dbReference>
<name>A0ABR4LZF6_9EURO</name>
<organism evidence="5 6">
    <name type="scientific">Aspergillus lucknowensis</name>
    <dbReference type="NCBI Taxonomy" id="176173"/>
    <lineage>
        <taxon>Eukaryota</taxon>
        <taxon>Fungi</taxon>
        <taxon>Dikarya</taxon>
        <taxon>Ascomycota</taxon>
        <taxon>Pezizomycotina</taxon>
        <taxon>Eurotiomycetes</taxon>
        <taxon>Eurotiomycetidae</taxon>
        <taxon>Eurotiales</taxon>
        <taxon>Aspergillaceae</taxon>
        <taxon>Aspergillus</taxon>
        <taxon>Aspergillus subgen. Nidulantes</taxon>
    </lineage>
</organism>
<keyword evidence="1" id="KW-0863">Zinc-finger</keyword>
<feature type="compositionally biased region" description="Basic and acidic residues" evidence="2">
    <location>
        <begin position="172"/>
        <end position="188"/>
    </location>
</feature>
<dbReference type="PANTHER" id="PTHR22765">
    <property type="entry name" value="RING FINGER AND PROTEASE ASSOCIATED DOMAIN-CONTAINING"/>
    <property type="match status" value="1"/>
</dbReference>
<dbReference type="SMART" id="SM00184">
    <property type="entry name" value="RING"/>
    <property type="match status" value="1"/>
</dbReference>
<keyword evidence="3" id="KW-0812">Transmembrane</keyword>
<reference evidence="5 6" key="1">
    <citation type="submission" date="2024-07" db="EMBL/GenBank/DDBJ databases">
        <title>Section-level genome sequencing and comparative genomics of Aspergillus sections Usti and Cavernicolus.</title>
        <authorList>
            <consortium name="Lawrence Berkeley National Laboratory"/>
            <person name="Nybo J.L."/>
            <person name="Vesth T.C."/>
            <person name="Theobald S."/>
            <person name="Frisvad J.C."/>
            <person name="Larsen T.O."/>
            <person name="Kjaerboelling I."/>
            <person name="Rothschild-Mancinelli K."/>
            <person name="Lyhne E.K."/>
            <person name="Kogle M.E."/>
            <person name="Barry K."/>
            <person name="Clum A."/>
            <person name="Na H."/>
            <person name="Ledsgaard L."/>
            <person name="Lin J."/>
            <person name="Lipzen A."/>
            <person name="Kuo A."/>
            <person name="Riley R."/>
            <person name="Mondo S."/>
            <person name="Labutti K."/>
            <person name="Haridas S."/>
            <person name="Pangalinan J."/>
            <person name="Salamov A.A."/>
            <person name="Simmons B.A."/>
            <person name="Magnuson J.K."/>
            <person name="Chen J."/>
            <person name="Drula E."/>
            <person name="Henrissat B."/>
            <person name="Wiebenga A."/>
            <person name="Lubbers R.J."/>
            <person name="Gomes A.C."/>
            <person name="Macurrencykelacurrency M.R."/>
            <person name="Stajich J."/>
            <person name="Grigoriev I.V."/>
            <person name="Mortensen U.H."/>
            <person name="De Vries R.P."/>
            <person name="Baker S.E."/>
            <person name="Andersen M.R."/>
        </authorList>
    </citation>
    <scope>NUCLEOTIDE SEQUENCE [LARGE SCALE GENOMIC DNA]</scope>
    <source>
        <strain evidence="5 6">CBS 449.75</strain>
    </source>
</reference>
<accession>A0ABR4LZF6</accession>
<evidence type="ECO:0000256" key="1">
    <source>
        <dbReference type="PROSITE-ProRule" id="PRU00175"/>
    </source>
</evidence>
<protein>
    <recommendedName>
        <fullName evidence="4">RING-type domain-containing protein</fullName>
    </recommendedName>
</protein>
<feature type="compositionally biased region" description="Low complexity" evidence="2">
    <location>
        <begin position="1"/>
        <end position="10"/>
    </location>
</feature>
<keyword evidence="1" id="KW-0479">Metal-binding</keyword>
<dbReference type="EMBL" id="JBFXLQ010000007">
    <property type="protein sequence ID" value="KAL2869916.1"/>
    <property type="molecule type" value="Genomic_DNA"/>
</dbReference>
<dbReference type="InterPro" id="IPR001841">
    <property type="entry name" value="Znf_RING"/>
</dbReference>
<dbReference type="Proteomes" id="UP001610432">
    <property type="component" value="Unassembled WGS sequence"/>
</dbReference>
<feature type="transmembrane region" description="Helical" evidence="3">
    <location>
        <begin position="32"/>
        <end position="57"/>
    </location>
</feature>
<proteinExistence type="predicted"/>
<feature type="region of interest" description="Disordered" evidence="2">
    <location>
        <begin position="290"/>
        <end position="322"/>
    </location>
</feature>
<dbReference type="GeneID" id="98142025"/>
<evidence type="ECO:0000256" key="3">
    <source>
        <dbReference type="SAM" id="Phobius"/>
    </source>
</evidence>
<feature type="region of interest" description="Disordered" evidence="2">
    <location>
        <begin position="121"/>
        <end position="211"/>
    </location>
</feature>
<evidence type="ECO:0000313" key="5">
    <source>
        <dbReference type="EMBL" id="KAL2869916.1"/>
    </source>
</evidence>
<dbReference type="PANTHER" id="PTHR22765:SF434">
    <property type="entry name" value="GB|AAD18119.1-RELATED"/>
    <property type="match status" value="1"/>
</dbReference>
<feature type="domain" description="RING-type" evidence="4">
    <location>
        <begin position="241"/>
        <end position="283"/>
    </location>
</feature>
<evidence type="ECO:0000259" key="4">
    <source>
        <dbReference type="PROSITE" id="PS50089"/>
    </source>
</evidence>
<dbReference type="Gene3D" id="3.30.40.10">
    <property type="entry name" value="Zinc/RING finger domain, C3HC4 (zinc finger)"/>
    <property type="match status" value="1"/>
</dbReference>
<feature type="compositionally biased region" description="Polar residues" evidence="2">
    <location>
        <begin position="123"/>
        <end position="136"/>
    </location>
</feature>
<feature type="region of interest" description="Disordered" evidence="2">
    <location>
        <begin position="410"/>
        <end position="431"/>
    </location>
</feature>
<feature type="region of interest" description="Disordered" evidence="2">
    <location>
        <begin position="1"/>
        <end position="25"/>
    </location>
</feature>
<gene>
    <name evidence="5" type="ORF">BJX67DRAFT_299163</name>
</gene>
<evidence type="ECO:0000313" key="6">
    <source>
        <dbReference type="Proteomes" id="UP001610432"/>
    </source>
</evidence>
<sequence length="431" mass="47322">MSSTTTTTSSPGATGSDHGSNDEGSSPTSSPLLFFVALGFGVVFTNLWIIVGVKYCFRYNQRNRQLRNEETGEPIDLVAIPRTHRRRREKKLMTMEDVNERFPLTKYKVWRCSRANAGLSTAGGISTAENGPSPGTQDDESSVTAGAVASLATSGAKSHQRLVSITSQQSDSLDHTDILPPPEEKSVEDFSQPGHVPSKISSERKDSELGNFGEHSTLQEDESFLPTAVPTDLAANPGDSCAICLDFIEDEDDIRGLTCGHAFHASCVDPWLTSRRASCPLCKADYYIPKPRSDAAQPGPASDRSSRQMTTRMGPPAQPPAVFVRGRVNPFRTRIVPSDRPIQRAPDAVPNSSQPFQHRFWRVQLHSHRATANSEDNRPNYSVRGLPLLSSRLLNFPSPFRNTHLRRQTEIDTSHSNSAPTPGQLEAAQFR</sequence>
<keyword evidence="3" id="KW-0472">Membrane</keyword>
<dbReference type="PROSITE" id="PS50089">
    <property type="entry name" value="ZF_RING_2"/>
    <property type="match status" value="1"/>
</dbReference>
<dbReference type="Pfam" id="PF13639">
    <property type="entry name" value="zf-RING_2"/>
    <property type="match status" value="1"/>
</dbReference>
<feature type="compositionally biased region" description="Polar residues" evidence="2">
    <location>
        <begin position="151"/>
        <end position="171"/>
    </location>
</feature>
<dbReference type="InterPro" id="IPR051826">
    <property type="entry name" value="E3_ubiquitin-ligase_domain"/>
</dbReference>
<comment type="caution">
    <text evidence="5">The sequence shown here is derived from an EMBL/GenBank/DDBJ whole genome shotgun (WGS) entry which is preliminary data.</text>
</comment>